<name>A0AAW1IFA3_POPJA</name>
<protein>
    <submittedName>
        <fullName evidence="2">Uncharacterized protein</fullName>
    </submittedName>
</protein>
<evidence type="ECO:0000256" key="1">
    <source>
        <dbReference type="SAM" id="MobiDB-lite"/>
    </source>
</evidence>
<comment type="caution">
    <text evidence="2">The sequence shown here is derived from an EMBL/GenBank/DDBJ whole genome shotgun (WGS) entry which is preliminary data.</text>
</comment>
<sequence length="203" mass="23026">MRSAQLLPSSQSRIHLPRSSMEMRSGSHGALSHRMGSTINTLSSHTTSVHKRDSGYVLVNQSAKEKKRQTRFSADTRRTSSGFEVMQKACKRVIAPYVNIMRKGQKAGLKSIESDHDFMFYMKRKPSLLSRSLREFLDDNVDLQAILHETSDTLKQVTHASLVRVVWLGSMRLTRLRRRSTSVSDNRILIRGGSVGKLKKVKQ</sequence>
<accession>A0AAW1IFA3</accession>
<keyword evidence="3" id="KW-1185">Reference proteome</keyword>
<proteinExistence type="predicted"/>
<dbReference type="EMBL" id="JASPKY010000602">
    <property type="protein sequence ID" value="KAK9688184.1"/>
    <property type="molecule type" value="Genomic_DNA"/>
</dbReference>
<gene>
    <name evidence="2" type="ORF">QE152_g35722</name>
</gene>
<evidence type="ECO:0000313" key="2">
    <source>
        <dbReference type="EMBL" id="KAK9688184.1"/>
    </source>
</evidence>
<feature type="region of interest" description="Disordered" evidence="1">
    <location>
        <begin position="1"/>
        <end position="31"/>
    </location>
</feature>
<dbReference type="AlphaFoldDB" id="A0AAW1IFA3"/>
<dbReference type="Proteomes" id="UP001458880">
    <property type="component" value="Unassembled WGS sequence"/>
</dbReference>
<organism evidence="2 3">
    <name type="scientific">Popillia japonica</name>
    <name type="common">Japanese beetle</name>
    <dbReference type="NCBI Taxonomy" id="7064"/>
    <lineage>
        <taxon>Eukaryota</taxon>
        <taxon>Metazoa</taxon>
        <taxon>Ecdysozoa</taxon>
        <taxon>Arthropoda</taxon>
        <taxon>Hexapoda</taxon>
        <taxon>Insecta</taxon>
        <taxon>Pterygota</taxon>
        <taxon>Neoptera</taxon>
        <taxon>Endopterygota</taxon>
        <taxon>Coleoptera</taxon>
        <taxon>Polyphaga</taxon>
        <taxon>Scarabaeiformia</taxon>
        <taxon>Scarabaeidae</taxon>
        <taxon>Rutelinae</taxon>
        <taxon>Popillia</taxon>
    </lineage>
</organism>
<evidence type="ECO:0000313" key="3">
    <source>
        <dbReference type="Proteomes" id="UP001458880"/>
    </source>
</evidence>
<reference evidence="2 3" key="1">
    <citation type="journal article" date="2024" name="BMC Genomics">
        <title>De novo assembly and annotation of Popillia japonica's genome with initial clues to its potential as an invasive pest.</title>
        <authorList>
            <person name="Cucini C."/>
            <person name="Boschi S."/>
            <person name="Funari R."/>
            <person name="Cardaioli E."/>
            <person name="Iannotti N."/>
            <person name="Marturano G."/>
            <person name="Paoli F."/>
            <person name="Bruttini M."/>
            <person name="Carapelli A."/>
            <person name="Frati F."/>
            <person name="Nardi F."/>
        </authorList>
    </citation>
    <scope>NUCLEOTIDE SEQUENCE [LARGE SCALE GENOMIC DNA]</scope>
    <source>
        <strain evidence="2">DMR45628</strain>
    </source>
</reference>
<feature type="compositionally biased region" description="Polar residues" evidence="1">
    <location>
        <begin position="1"/>
        <end position="13"/>
    </location>
</feature>